<dbReference type="STRING" id="29139.ENSVURP00010004025"/>
<keyword evidence="8" id="KW-1185">Reference proteome</keyword>
<dbReference type="GO" id="GO:0005739">
    <property type="term" value="C:mitochondrion"/>
    <property type="evidence" value="ECO:0007669"/>
    <property type="project" value="GOC"/>
</dbReference>
<comment type="function">
    <text evidence="2">Required for the assembly of the mitochondrial NADH:ubiquinone oxidoreductase complex (complex I). Involved in the assembly of the distal region of complex I.</text>
</comment>
<dbReference type="Gene3D" id="3.80.10.10">
    <property type="entry name" value="Ribonuclease Inhibitor"/>
    <property type="match status" value="1"/>
</dbReference>
<evidence type="ECO:0000256" key="3">
    <source>
        <dbReference type="ARBA" id="ARBA00062608"/>
    </source>
</evidence>
<dbReference type="SUPFAM" id="SSF52047">
    <property type="entry name" value="RNI-like"/>
    <property type="match status" value="1"/>
</dbReference>
<evidence type="ECO:0000256" key="4">
    <source>
        <dbReference type="ARBA" id="ARBA00072316"/>
    </source>
</evidence>
<dbReference type="PANTHER" id="PTHR13318">
    <property type="entry name" value="PARTNER OF PAIRED, ISOFORM B-RELATED"/>
    <property type="match status" value="1"/>
</dbReference>
<dbReference type="GO" id="GO:0031146">
    <property type="term" value="P:SCF-dependent proteasomal ubiquitin-dependent protein catabolic process"/>
    <property type="evidence" value="ECO:0007669"/>
    <property type="project" value="TreeGrafter"/>
</dbReference>
<dbReference type="FunFam" id="3.80.10.10:FF:000168">
    <property type="entry name" value="Distal membrane arm assembly complex 2"/>
    <property type="match status" value="1"/>
</dbReference>
<dbReference type="InterPro" id="IPR032675">
    <property type="entry name" value="LRR_dom_sf"/>
</dbReference>
<evidence type="ECO:0000313" key="8">
    <source>
        <dbReference type="Proteomes" id="UP000314987"/>
    </source>
</evidence>
<evidence type="ECO:0000256" key="5">
    <source>
        <dbReference type="ARBA" id="ARBA00076566"/>
    </source>
</evidence>
<evidence type="ECO:0000256" key="1">
    <source>
        <dbReference type="ARBA" id="ARBA00006901"/>
    </source>
</evidence>
<evidence type="ECO:0000256" key="2">
    <source>
        <dbReference type="ARBA" id="ARBA00057777"/>
    </source>
</evidence>
<accession>A0A4X2K4C4</accession>
<reference evidence="8" key="1">
    <citation type="submission" date="2018-12" db="EMBL/GenBank/DDBJ databases">
        <authorList>
            <person name="Yazar S."/>
        </authorList>
    </citation>
    <scope>NUCLEOTIDE SEQUENCE [LARGE SCALE GENOMIC DNA]</scope>
</reference>
<organism evidence="7 8">
    <name type="scientific">Vombatus ursinus</name>
    <name type="common">Common wombat</name>
    <dbReference type="NCBI Taxonomy" id="29139"/>
    <lineage>
        <taxon>Eukaryota</taxon>
        <taxon>Metazoa</taxon>
        <taxon>Chordata</taxon>
        <taxon>Craniata</taxon>
        <taxon>Vertebrata</taxon>
        <taxon>Euteleostomi</taxon>
        <taxon>Mammalia</taxon>
        <taxon>Metatheria</taxon>
        <taxon>Diprotodontia</taxon>
        <taxon>Vombatidae</taxon>
        <taxon>Vombatus</taxon>
    </lineage>
</organism>
<evidence type="ECO:0000256" key="6">
    <source>
        <dbReference type="SAM" id="MobiDB-lite"/>
    </source>
</evidence>
<evidence type="ECO:0000313" key="7">
    <source>
        <dbReference type="Ensembl" id="ENSVURP00010004025.1"/>
    </source>
</evidence>
<dbReference type="GO" id="GO:0019005">
    <property type="term" value="C:SCF ubiquitin ligase complex"/>
    <property type="evidence" value="ECO:0007669"/>
    <property type="project" value="TreeGrafter"/>
</dbReference>
<feature type="compositionally biased region" description="Polar residues" evidence="6">
    <location>
        <begin position="24"/>
        <end position="44"/>
    </location>
</feature>
<feature type="region of interest" description="Disordered" evidence="6">
    <location>
        <begin position="24"/>
        <end position="46"/>
    </location>
</feature>
<dbReference type="GeneTree" id="ENSGT00940000160500"/>
<reference evidence="7" key="3">
    <citation type="submission" date="2025-09" db="UniProtKB">
        <authorList>
            <consortium name="Ensembl"/>
        </authorList>
    </citation>
    <scope>IDENTIFICATION</scope>
</reference>
<proteinExistence type="inferred from homology"/>
<gene>
    <name evidence="7" type="primary">DMAC2</name>
</gene>
<dbReference type="PANTHER" id="PTHR13318:SF186">
    <property type="entry name" value="DISTAL MEMBRANE-ARM ASSEMBLY COMPLEX PROTEIN 2"/>
    <property type="match status" value="1"/>
</dbReference>
<dbReference type="Ensembl" id="ENSVURT00010004571.1">
    <property type="protein sequence ID" value="ENSVURP00010004025.1"/>
    <property type="gene ID" value="ENSVURG00010003220.1"/>
</dbReference>
<dbReference type="Proteomes" id="UP000314987">
    <property type="component" value="Unassembled WGS sequence"/>
</dbReference>
<comment type="similarity">
    <text evidence="1">Belongs to the ATP synthase subunit s family.</text>
</comment>
<dbReference type="AlphaFoldDB" id="A0A4X2K4C4"/>
<dbReference type="SMART" id="SM00367">
    <property type="entry name" value="LRR_CC"/>
    <property type="match status" value="3"/>
</dbReference>
<name>A0A4X2K4C4_VOMUR</name>
<comment type="subunit">
    <text evidence="3">Interacts with incompletely assembled mitochondrial NADH:ubiquinone oxidoreductase complex (complex I).</text>
</comment>
<reference evidence="7" key="2">
    <citation type="submission" date="2025-08" db="UniProtKB">
        <authorList>
            <consortium name="Ensembl"/>
        </authorList>
    </citation>
    <scope>IDENTIFICATION</scope>
</reference>
<sequence>MENDLLRAGCPTWWGGGTLRTLSSQSNFGQGPNPSYDLNPNPGRNPQKGLMASMASRFYDVEQFREWIFRFWSWNLYRKNKVFSYTLKHYGPNTAAAHFVLTQGGAVRFQEQEWLFPQDKNQFLGNSHHFQKLPLEEVDASGCLINYYGLENLVFLPSLRSLKLCGCPYVDDWCLSRLHSLGGSLQELSLAGCPKVTERGLACLHHLWNLRRLDISNLPAVSEKGLTRILVEEMLPDCEVVGADYADGLVPLSEDERGVEEKAAAAVPGAPRGQRTLWNREAPSGMLPRRPFPCLPHPGLIDTPEIRKLEPRGEVIYSSAHTWWKTGLGWEPQAGRGLCSPFPLDKGEDEWIDYLPSPWEGGGELGAQNLKR</sequence>
<dbReference type="InterPro" id="IPR006553">
    <property type="entry name" value="Leu-rich_rpt_Cys-con_subtyp"/>
</dbReference>
<dbReference type="GO" id="GO:0032981">
    <property type="term" value="P:mitochondrial respiratory chain complex I assembly"/>
    <property type="evidence" value="ECO:0007669"/>
    <property type="project" value="TreeGrafter"/>
</dbReference>
<protein>
    <recommendedName>
        <fullName evidence="4">Distal membrane-arm assembly complex protein 2</fullName>
    </recommendedName>
    <alternativeName>
        <fullName evidence="5">ATP synthase subunit s-like protein</fullName>
    </alternativeName>
</protein>